<evidence type="ECO:0000259" key="2">
    <source>
        <dbReference type="Pfam" id="PF14361"/>
    </source>
</evidence>
<feature type="domain" description="PucR C-terminal helix-turn-helix" evidence="1">
    <location>
        <begin position="349"/>
        <end position="407"/>
    </location>
</feature>
<dbReference type="Pfam" id="PF13556">
    <property type="entry name" value="HTH_30"/>
    <property type="match status" value="1"/>
</dbReference>
<dbReference type="PANTHER" id="PTHR33744">
    <property type="entry name" value="CARBOHYDRATE DIACID REGULATOR"/>
    <property type="match status" value="1"/>
</dbReference>
<keyword evidence="4" id="KW-1185">Reference proteome</keyword>
<dbReference type="Gene3D" id="1.10.490.10">
    <property type="entry name" value="Globins"/>
    <property type="match status" value="1"/>
</dbReference>
<organism evidence="3 4">
    <name type="scientific">Kitasatospora phosalacinea</name>
    <dbReference type="NCBI Taxonomy" id="2065"/>
    <lineage>
        <taxon>Bacteria</taxon>
        <taxon>Bacillati</taxon>
        <taxon>Actinomycetota</taxon>
        <taxon>Actinomycetes</taxon>
        <taxon>Kitasatosporales</taxon>
        <taxon>Streptomycetaceae</taxon>
        <taxon>Kitasatospora</taxon>
    </lineage>
</organism>
<dbReference type="Gene3D" id="1.10.10.2840">
    <property type="entry name" value="PucR C-terminal helix-turn-helix domain"/>
    <property type="match status" value="1"/>
</dbReference>
<dbReference type="InterPro" id="IPR042070">
    <property type="entry name" value="PucR_C-HTH_sf"/>
</dbReference>
<evidence type="ECO:0000259" key="1">
    <source>
        <dbReference type="Pfam" id="PF13556"/>
    </source>
</evidence>
<dbReference type="Pfam" id="PF14361">
    <property type="entry name" value="RsbRD_N"/>
    <property type="match status" value="1"/>
</dbReference>
<dbReference type="InterPro" id="IPR012292">
    <property type="entry name" value="Globin/Proto"/>
</dbReference>
<evidence type="ECO:0000313" key="4">
    <source>
        <dbReference type="Proteomes" id="UP001599542"/>
    </source>
</evidence>
<dbReference type="InterPro" id="IPR025736">
    <property type="entry name" value="PucR_C-HTH_dom"/>
</dbReference>
<feature type="domain" description="RsbT co-antagonist protein RsbRD N-terminal" evidence="2">
    <location>
        <begin position="43"/>
        <end position="177"/>
    </location>
</feature>
<proteinExistence type="predicted"/>
<gene>
    <name evidence="3" type="ORF">ACFW6T_26045</name>
</gene>
<comment type="caution">
    <text evidence="3">The sequence shown here is derived from an EMBL/GenBank/DDBJ whole genome shotgun (WGS) entry which is preliminary data.</text>
</comment>
<sequence>MSVRQVVGHGHAPPTAGTAVAPVADVQEVLQRASDLVRGRVADLAAEVMGRLREAEPFYRDGAIAPKDSLEVTERALLAGLDSIKSPGLSSDSARLAWQIGVRRARQGAPLPPLLRAYRLGGEALWERLVQAAADQRPQDAFLMARAASSVWALVDRDCQLMADAYRETVGEFRTRPDERVRALLDVLVDGRIDDLGVAGAATELGVPVSGRFAVAVVRTPLVRQLRSDRPALAEPPGVRLLRTPRKHGEVVIAFLGGARLDVLTAAFTAAGLGQVGISPVVDRLAAVGRGHELAALALRTCTRDQEVASLDARLPAGLVVGRPDLAGVLLDGVLGAVLALDPGDREPLLATLAAWIECGGSARSAGARLYCHRNTVLNRLRRLEQITGRCLDRPQDLVELVLALEAFRTGTSLHS</sequence>
<name>A0ABW6GRQ9_9ACTN</name>
<accession>A0ABW6GRQ9</accession>
<dbReference type="PANTHER" id="PTHR33744:SF1">
    <property type="entry name" value="DNA-BINDING TRANSCRIPTIONAL ACTIVATOR ADER"/>
    <property type="match status" value="1"/>
</dbReference>
<dbReference type="EMBL" id="JBHYPX010000060">
    <property type="protein sequence ID" value="MFE1355455.1"/>
    <property type="molecule type" value="Genomic_DNA"/>
</dbReference>
<dbReference type="InterPro" id="IPR025751">
    <property type="entry name" value="RsbRD_N_dom"/>
</dbReference>
<dbReference type="InterPro" id="IPR051448">
    <property type="entry name" value="CdaR-like_regulators"/>
</dbReference>
<evidence type="ECO:0000313" key="3">
    <source>
        <dbReference type="EMBL" id="MFE1355455.1"/>
    </source>
</evidence>
<reference evidence="3 4" key="1">
    <citation type="submission" date="2024-09" db="EMBL/GenBank/DDBJ databases">
        <title>The Natural Products Discovery Center: Release of the First 8490 Sequenced Strains for Exploring Actinobacteria Biosynthetic Diversity.</title>
        <authorList>
            <person name="Kalkreuter E."/>
            <person name="Kautsar S.A."/>
            <person name="Yang D."/>
            <person name="Bader C.D."/>
            <person name="Teijaro C.N."/>
            <person name="Fluegel L."/>
            <person name="Davis C.M."/>
            <person name="Simpson J.R."/>
            <person name="Lauterbach L."/>
            <person name="Steele A.D."/>
            <person name="Gui C."/>
            <person name="Meng S."/>
            <person name="Li G."/>
            <person name="Viehrig K."/>
            <person name="Ye F."/>
            <person name="Su P."/>
            <person name="Kiefer A.F."/>
            <person name="Nichols A."/>
            <person name="Cepeda A.J."/>
            <person name="Yan W."/>
            <person name="Fan B."/>
            <person name="Jiang Y."/>
            <person name="Adhikari A."/>
            <person name="Zheng C.-J."/>
            <person name="Schuster L."/>
            <person name="Cowan T.M."/>
            <person name="Smanski M.J."/>
            <person name="Chevrette M.G."/>
            <person name="De Carvalho L.P.S."/>
            <person name="Shen B."/>
        </authorList>
    </citation>
    <scope>NUCLEOTIDE SEQUENCE [LARGE SCALE GENOMIC DNA]</scope>
    <source>
        <strain evidence="3 4">NPDC058753</strain>
    </source>
</reference>
<dbReference type="Proteomes" id="UP001599542">
    <property type="component" value="Unassembled WGS sequence"/>
</dbReference>
<dbReference type="RefSeq" id="WP_380318206.1">
    <property type="nucleotide sequence ID" value="NZ_JBHYPW010000006.1"/>
</dbReference>
<protein>
    <submittedName>
        <fullName evidence="3">PucR family transcriptional regulator</fullName>
    </submittedName>
</protein>